<sequence>MLVWLVCLRYFRGAKGDNVDRTEQSCGGSHWQCDAGSVLGFIHGRYFRRSERRRCGPHRAKLRQQRLSMRRQKPSIANCWSVTLGSSSGSTAGASAGNHILNVVPSPGTVSTSNRPPCIFVTTS</sequence>
<evidence type="ECO:0000313" key="1">
    <source>
        <dbReference type="EMBL" id="TWT68245.1"/>
    </source>
</evidence>
<gene>
    <name evidence="1" type="ORF">Pan14r_04890</name>
</gene>
<accession>A0A5C5Y1R2</accession>
<dbReference type="AlphaFoldDB" id="A0A5C5Y1R2"/>
<keyword evidence="2" id="KW-1185">Reference proteome</keyword>
<reference evidence="1 2" key="1">
    <citation type="submission" date="2019-02" db="EMBL/GenBank/DDBJ databases">
        <title>Deep-cultivation of Planctomycetes and their phenomic and genomic characterization uncovers novel biology.</title>
        <authorList>
            <person name="Wiegand S."/>
            <person name="Jogler M."/>
            <person name="Boedeker C."/>
            <person name="Pinto D."/>
            <person name="Vollmers J."/>
            <person name="Rivas-Marin E."/>
            <person name="Kohn T."/>
            <person name="Peeters S.H."/>
            <person name="Heuer A."/>
            <person name="Rast P."/>
            <person name="Oberbeckmann S."/>
            <person name="Bunk B."/>
            <person name="Jeske O."/>
            <person name="Meyerdierks A."/>
            <person name="Storesund J.E."/>
            <person name="Kallscheuer N."/>
            <person name="Luecker S."/>
            <person name="Lage O.M."/>
            <person name="Pohl T."/>
            <person name="Merkel B.J."/>
            <person name="Hornburger P."/>
            <person name="Mueller R.-W."/>
            <person name="Bruemmer F."/>
            <person name="Labrenz M."/>
            <person name="Spormann A.M."/>
            <person name="Op Den Camp H."/>
            <person name="Overmann J."/>
            <person name="Amann R."/>
            <person name="Jetten M.S.M."/>
            <person name="Mascher T."/>
            <person name="Medema M.H."/>
            <person name="Devos D.P."/>
            <person name="Kaster A.-K."/>
            <person name="Ovreas L."/>
            <person name="Rohde M."/>
            <person name="Galperin M.Y."/>
            <person name="Jogler C."/>
        </authorList>
    </citation>
    <scope>NUCLEOTIDE SEQUENCE [LARGE SCALE GENOMIC DNA]</scope>
    <source>
        <strain evidence="1 2">Pan14r</strain>
    </source>
</reference>
<proteinExistence type="predicted"/>
<evidence type="ECO:0000313" key="2">
    <source>
        <dbReference type="Proteomes" id="UP000317238"/>
    </source>
</evidence>
<dbReference type="Proteomes" id="UP000317238">
    <property type="component" value="Unassembled WGS sequence"/>
</dbReference>
<dbReference type="EMBL" id="SJPL01000001">
    <property type="protein sequence ID" value="TWT68245.1"/>
    <property type="molecule type" value="Genomic_DNA"/>
</dbReference>
<name>A0A5C5Y1R2_9PLAN</name>
<protein>
    <submittedName>
        <fullName evidence="1">Uncharacterized protein</fullName>
    </submittedName>
</protein>
<organism evidence="1 2">
    <name type="scientific">Crateriforma conspicua</name>
    <dbReference type="NCBI Taxonomy" id="2527996"/>
    <lineage>
        <taxon>Bacteria</taxon>
        <taxon>Pseudomonadati</taxon>
        <taxon>Planctomycetota</taxon>
        <taxon>Planctomycetia</taxon>
        <taxon>Planctomycetales</taxon>
        <taxon>Planctomycetaceae</taxon>
        <taxon>Crateriforma</taxon>
    </lineage>
</organism>
<comment type="caution">
    <text evidence="1">The sequence shown here is derived from an EMBL/GenBank/DDBJ whole genome shotgun (WGS) entry which is preliminary data.</text>
</comment>